<dbReference type="InterPro" id="IPR011852">
    <property type="entry name" value="TRAP_TAXI"/>
</dbReference>
<dbReference type="OrthoDB" id="8188218at2"/>
<evidence type="ECO:0000313" key="2">
    <source>
        <dbReference type="Proteomes" id="UP000410984"/>
    </source>
</evidence>
<name>A0A509EID5_9HYPH</name>
<proteinExistence type="predicted"/>
<protein>
    <submittedName>
        <fullName evidence="1">Uncharacterized protein</fullName>
    </submittedName>
</protein>
<accession>A0A509EID5</accession>
<dbReference type="AlphaFoldDB" id="A0A509EID5"/>
<keyword evidence="2" id="KW-1185">Reference proteome</keyword>
<dbReference type="Gene3D" id="3.40.190.10">
    <property type="entry name" value="Periplasmic binding protein-like II"/>
    <property type="match status" value="2"/>
</dbReference>
<dbReference type="Pfam" id="PF16868">
    <property type="entry name" value="NMT1_3"/>
    <property type="match status" value="1"/>
</dbReference>
<organism evidence="1 2">
    <name type="scientific">Methylobacterium symbioticum</name>
    <dbReference type="NCBI Taxonomy" id="2584084"/>
    <lineage>
        <taxon>Bacteria</taxon>
        <taxon>Pseudomonadati</taxon>
        <taxon>Pseudomonadota</taxon>
        <taxon>Alphaproteobacteria</taxon>
        <taxon>Hyphomicrobiales</taxon>
        <taxon>Methylobacteriaceae</taxon>
        <taxon>Methylobacterium</taxon>
    </lineage>
</organism>
<evidence type="ECO:0000313" key="1">
    <source>
        <dbReference type="EMBL" id="VUD73842.1"/>
    </source>
</evidence>
<reference evidence="1 2" key="1">
    <citation type="submission" date="2019-06" db="EMBL/GenBank/DDBJ databases">
        <authorList>
            <person name="Rodrigo-Torres L."/>
            <person name="Arahal R. D."/>
            <person name="Lucena T."/>
        </authorList>
    </citation>
    <scope>NUCLEOTIDE SEQUENCE [LARGE SCALE GENOMIC DNA]</scope>
    <source>
        <strain evidence="1 2">SB0023/3</strain>
    </source>
</reference>
<dbReference type="PANTHER" id="PTHR42941">
    <property type="entry name" value="SLL1037 PROTEIN"/>
    <property type="match status" value="1"/>
</dbReference>
<dbReference type="EMBL" id="CABFPH010000088">
    <property type="protein sequence ID" value="VUD73842.1"/>
    <property type="molecule type" value="Genomic_DNA"/>
</dbReference>
<sequence>MTRIAILLGLLLHGVLGSLALGYLAPGPAVAQTDTKQQRLSRSQKSDISAWTVGLAGGLIEGSFIRYASDLAKVLDDGDNLRVIPMVTFGAVGNVNDLLNLRGVDVAITQADVLDYFQRELKVPNITARIQYISPLYLAEVHVYARAEIKTLADLAGRKVAFNTAGSAANLTGQVVFRRLGIAVEPVLINNALALERMRSGEIAALVHVVGKPNELFTSLRAEPGFHFLPIEYGQAFEDVYLPSILSAEDYPQLIAPNETVPTLAVVTVLAVYNWPKNSEGFRRVSRFVDAYFAKFQQLRNPPFQPKWKDINLAATVPGWTRFSVAEEALARMRAARPQGGEPR</sequence>
<dbReference type="SUPFAM" id="SSF53850">
    <property type="entry name" value="Periplasmic binding protein-like II"/>
    <property type="match status" value="1"/>
</dbReference>
<dbReference type="PANTHER" id="PTHR42941:SF1">
    <property type="entry name" value="SLL1037 PROTEIN"/>
    <property type="match status" value="1"/>
</dbReference>
<dbReference type="Proteomes" id="UP000410984">
    <property type="component" value="Unassembled WGS sequence"/>
</dbReference>
<gene>
    <name evidence="1" type="ORF">MET9862_04462</name>
</gene>